<evidence type="ECO:0000256" key="1">
    <source>
        <dbReference type="SAM" id="Phobius"/>
    </source>
</evidence>
<feature type="domain" description="GGDEF" evidence="4">
    <location>
        <begin position="421"/>
        <end position="560"/>
    </location>
</feature>
<dbReference type="InterPro" id="IPR013655">
    <property type="entry name" value="PAS_fold_3"/>
</dbReference>
<gene>
    <name evidence="5" type="ORF">L2737_18970</name>
</gene>
<dbReference type="Pfam" id="PF00563">
    <property type="entry name" value="EAL"/>
    <property type="match status" value="1"/>
</dbReference>
<dbReference type="Gene3D" id="3.30.450.20">
    <property type="entry name" value="PAS domain"/>
    <property type="match status" value="1"/>
</dbReference>
<protein>
    <submittedName>
        <fullName evidence="5">EAL domain-containing protein</fullName>
    </submittedName>
</protein>
<dbReference type="InterPro" id="IPR035965">
    <property type="entry name" value="PAS-like_dom_sf"/>
</dbReference>
<dbReference type="EMBL" id="JAKIKU010000013">
    <property type="protein sequence ID" value="MCL1047387.1"/>
    <property type="molecule type" value="Genomic_DNA"/>
</dbReference>
<comment type="caution">
    <text evidence="5">The sequence shown here is derived from an EMBL/GenBank/DDBJ whole genome shotgun (WGS) entry which is preliminary data.</text>
</comment>
<evidence type="ECO:0000313" key="5">
    <source>
        <dbReference type="EMBL" id="MCL1047387.1"/>
    </source>
</evidence>
<keyword evidence="1" id="KW-0812">Transmembrane</keyword>
<dbReference type="SMART" id="SM00267">
    <property type="entry name" value="GGDEF"/>
    <property type="match status" value="1"/>
</dbReference>
<dbReference type="PROSITE" id="PS50112">
    <property type="entry name" value="PAS"/>
    <property type="match status" value="1"/>
</dbReference>
<dbReference type="RefSeq" id="WP_248956769.1">
    <property type="nucleotide sequence ID" value="NZ_JAKIKU010000013.1"/>
</dbReference>
<keyword evidence="1" id="KW-1133">Transmembrane helix</keyword>
<dbReference type="CDD" id="cd01948">
    <property type="entry name" value="EAL"/>
    <property type="match status" value="1"/>
</dbReference>
<dbReference type="InterPro" id="IPR001610">
    <property type="entry name" value="PAC"/>
</dbReference>
<dbReference type="SMART" id="SM00052">
    <property type="entry name" value="EAL"/>
    <property type="match status" value="1"/>
</dbReference>
<organism evidence="5 6">
    <name type="scientific">Shewanella electrodiphila</name>
    <dbReference type="NCBI Taxonomy" id="934143"/>
    <lineage>
        <taxon>Bacteria</taxon>
        <taxon>Pseudomonadati</taxon>
        <taxon>Pseudomonadota</taxon>
        <taxon>Gammaproteobacteria</taxon>
        <taxon>Alteromonadales</taxon>
        <taxon>Shewanellaceae</taxon>
        <taxon>Shewanella</taxon>
    </lineage>
</organism>
<dbReference type="SUPFAM" id="SSF141868">
    <property type="entry name" value="EAL domain-like"/>
    <property type="match status" value="1"/>
</dbReference>
<dbReference type="Proteomes" id="UP001202134">
    <property type="component" value="Unassembled WGS sequence"/>
</dbReference>
<dbReference type="InterPro" id="IPR052155">
    <property type="entry name" value="Biofilm_reg_signaling"/>
</dbReference>
<dbReference type="Pfam" id="PF08447">
    <property type="entry name" value="PAS_3"/>
    <property type="match status" value="1"/>
</dbReference>
<evidence type="ECO:0000259" key="2">
    <source>
        <dbReference type="PROSITE" id="PS50112"/>
    </source>
</evidence>
<dbReference type="InterPro" id="IPR043128">
    <property type="entry name" value="Rev_trsase/Diguanyl_cyclase"/>
</dbReference>
<feature type="domain" description="PAS" evidence="2">
    <location>
        <begin position="260"/>
        <end position="332"/>
    </location>
</feature>
<dbReference type="InterPro" id="IPR001633">
    <property type="entry name" value="EAL_dom"/>
</dbReference>
<dbReference type="PROSITE" id="PS50883">
    <property type="entry name" value="EAL"/>
    <property type="match status" value="1"/>
</dbReference>
<dbReference type="Pfam" id="PF00990">
    <property type="entry name" value="GGDEF"/>
    <property type="match status" value="1"/>
</dbReference>
<keyword evidence="6" id="KW-1185">Reference proteome</keyword>
<dbReference type="Gene3D" id="3.20.20.450">
    <property type="entry name" value="EAL domain"/>
    <property type="match status" value="1"/>
</dbReference>
<feature type="domain" description="EAL" evidence="3">
    <location>
        <begin position="569"/>
        <end position="822"/>
    </location>
</feature>
<dbReference type="PROSITE" id="PS50887">
    <property type="entry name" value="GGDEF"/>
    <property type="match status" value="1"/>
</dbReference>
<dbReference type="InterPro" id="IPR000014">
    <property type="entry name" value="PAS"/>
</dbReference>
<keyword evidence="1" id="KW-0472">Membrane</keyword>
<evidence type="ECO:0000259" key="4">
    <source>
        <dbReference type="PROSITE" id="PS50887"/>
    </source>
</evidence>
<dbReference type="CDD" id="cd00130">
    <property type="entry name" value="PAS"/>
    <property type="match status" value="1"/>
</dbReference>
<feature type="transmembrane region" description="Helical" evidence="1">
    <location>
        <begin position="184"/>
        <end position="205"/>
    </location>
</feature>
<dbReference type="InterPro" id="IPR035919">
    <property type="entry name" value="EAL_sf"/>
</dbReference>
<dbReference type="Gene3D" id="3.30.70.270">
    <property type="match status" value="1"/>
</dbReference>
<sequence length="833" mass="95048">MPKRPSFSLSFLVPFFLCSLYLLLVSGEFYYEKEELRAELANNESKQIQKDLFRMIHVVESALAIQDISRIEQEVSLISTDSNMMVYVILDASSRIKFANHVIWRESDAKNVIEGYSDERHQQVVAAETAYFNINYNRLSIQAYYPVNTDAKYSYSSAVDVIYLEYDISSLIADASDQLQKRFIYIWGIGGLLVILFCWALYWLLVRPIKLLTKRANNVLQSKSDKTRINCLVEEVYNLGESLLKVEKHLLDNNLKVSNSEQRWLYSVGANNTGIWDWNTETNDVFMSDLWKEILGYKPEEITNCYDSWETRLHPDEKNTVLRAIENCLSGKTTHYESVHQLMNKAGEFIWVLDRGQVIQWGEQGKPIRMIGSITDVTLELKNQKITVERQSHVGVSDIIDREALANELFDLQAYARKSDEYCTMLLINMSNIKLVNEAVGEQLGDRLLMQISARLAGAFSGSCLLSRLGDDEFVIAAKNLGSNLEHANKRALSLASEVRQVVGRNFTLSGQTVSVFTKVGMVVFDGKESLEPTQLLSRADKALGKAIESQTNTCVLHSLQLDGSHHEPQKLQQELKKAIKQKQVSLVYQPVVDIEGNTESVEVLMRWYHPEFGFISPKQFIPVAELSNSIFELELWMLDEVCLFIQSLQRTAITCPCFSINISSRHFHQDMFVQVIQERIKQHGIEPKLIQLELSEDIFSINAETAKNKILTLQRVGIRIALDDFGSGLCPLHRLHGIHFSQVKFAANYIVDIAVSEESRNIFTSLINLTNQLNYPVVVKQIEDRQQLTALSQLKSNLFQGYVISRPLSQQDIKHLLESELTLSVVWKVPFN</sequence>
<dbReference type="NCBIfam" id="TIGR00254">
    <property type="entry name" value="GGDEF"/>
    <property type="match status" value="1"/>
</dbReference>
<dbReference type="NCBIfam" id="TIGR00229">
    <property type="entry name" value="sensory_box"/>
    <property type="match status" value="1"/>
</dbReference>
<dbReference type="PANTHER" id="PTHR44757:SF2">
    <property type="entry name" value="BIOFILM ARCHITECTURE MAINTENANCE PROTEIN MBAA"/>
    <property type="match status" value="1"/>
</dbReference>
<evidence type="ECO:0000259" key="3">
    <source>
        <dbReference type="PROSITE" id="PS50883"/>
    </source>
</evidence>
<name>A0ABT0KU63_9GAMM</name>
<accession>A0ABT0KU63</accession>
<dbReference type="SUPFAM" id="SSF55785">
    <property type="entry name" value="PYP-like sensor domain (PAS domain)"/>
    <property type="match status" value="1"/>
</dbReference>
<proteinExistence type="predicted"/>
<dbReference type="InterPro" id="IPR029787">
    <property type="entry name" value="Nucleotide_cyclase"/>
</dbReference>
<dbReference type="InterPro" id="IPR000160">
    <property type="entry name" value="GGDEF_dom"/>
</dbReference>
<reference evidence="5 6" key="1">
    <citation type="submission" date="2022-01" db="EMBL/GenBank/DDBJ databases">
        <title>Whole genome-based taxonomy of the Shewanellaceae.</title>
        <authorList>
            <person name="Martin-Rodriguez A.J."/>
        </authorList>
    </citation>
    <scope>NUCLEOTIDE SEQUENCE [LARGE SCALE GENOMIC DNA]</scope>
    <source>
        <strain evidence="5 6">DSM 24955</strain>
    </source>
</reference>
<dbReference type="PANTHER" id="PTHR44757">
    <property type="entry name" value="DIGUANYLATE CYCLASE DGCP"/>
    <property type="match status" value="1"/>
</dbReference>
<dbReference type="SMART" id="SM00086">
    <property type="entry name" value="PAC"/>
    <property type="match status" value="1"/>
</dbReference>
<evidence type="ECO:0000313" key="6">
    <source>
        <dbReference type="Proteomes" id="UP001202134"/>
    </source>
</evidence>
<dbReference type="SUPFAM" id="SSF55073">
    <property type="entry name" value="Nucleotide cyclase"/>
    <property type="match status" value="1"/>
</dbReference>
<dbReference type="CDD" id="cd01949">
    <property type="entry name" value="GGDEF"/>
    <property type="match status" value="1"/>
</dbReference>